<keyword evidence="1" id="KW-0732">Signal</keyword>
<proteinExistence type="predicted"/>
<organism evidence="2 3">
    <name type="scientific">Bacillus licheniformis</name>
    <dbReference type="NCBI Taxonomy" id="1402"/>
    <lineage>
        <taxon>Bacteria</taxon>
        <taxon>Bacillati</taxon>
        <taxon>Bacillota</taxon>
        <taxon>Bacilli</taxon>
        <taxon>Bacillales</taxon>
        <taxon>Bacillaceae</taxon>
        <taxon>Bacillus</taxon>
    </lineage>
</organism>
<reference evidence="2 3" key="1">
    <citation type="submission" date="2020-12" db="EMBL/GenBank/DDBJ databases">
        <title>FDA dAtabase for Regulatory Grade micrObial Sequences (FDA-ARGOS): Supporting development and validation of Infectious Disease Dx tests.</title>
        <authorList>
            <person name="Nelson B."/>
            <person name="Plummer A."/>
            <person name="Tallon L."/>
            <person name="Sadzewicz L."/>
            <person name="Zhao X."/>
            <person name="Boylan J."/>
            <person name="Ott S."/>
            <person name="Bowen H."/>
            <person name="Vavikolanu K."/>
            <person name="Mehta A."/>
            <person name="Aluvathingal J."/>
            <person name="Nadendla S."/>
            <person name="Myers T."/>
            <person name="Yan Y."/>
            <person name="Sichtig H."/>
        </authorList>
    </citation>
    <scope>NUCLEOTIDE SEQUENCE [LARGE SCALE GENOMIC DNA]</scope>
    <source>
        <strain evidence="2 3">FDAARGOS_923</strain>
    </source>
</reference>
<sequence length="109" mass="12449">MGVIKSFLTLMLSLCMLTVPFADQEQNPVFDPEAEYHMSLNTSKFETHAVNPSPFTKSFLNHPGRAANISVFDARFYTHFIPRFEVQSNELILKKTCAIPVKYQSNYLS</sequence>
<feature type="signal peptide" evidence="1">
    <location>
        <begin position="1"/>
        <end position="21"/>
    </location>
</feature>
<accession>A0AB37GSE6</accession>
<feature type="chain" id="PRO_5044319533" evidence="1">
    <location>
        <begin position="22"/>
        <end position="109"/>
    </location>
</feature>
<dbReference type="EMBL" id="CP065647">
    <property type="protein sequence ID" value="QPR72372.1"/>
    <property type="molecule type" value="Genomic_DNA"/>
</dbReference>
<protein>
    <submittedName>
        <fullName evidence="2">Uncharacterized protein</fullName>
    </submittedName>
</protein>
<name>A0AB37GSE6_BACLI</name>
<dbReference type="RefSeq" id="WP_016886161.1">
    <property type="nucleotide sequence ID" value="NZ_BEXU01000023.1"/>
</dbReference>
<evidence type="ECO:0000313" key="2">
    <source>
        <dbReference type="EMBL" id="QPR72372.1"/>
    </source>
</evidence>
<gene>
    <name evidence="2" type="ORF">I6G80_21620</name>
</gene>
<evidence type="ECO:0000256" key="1">
    <source>
        <dbReference type="SAM" id="SignalP"/>
    </source>
</evidence>
<dbReference type="Proteomes" id="UP000595038">
    <property type="component" value="Chromosome"/>
</dbReference>
<dbReference type="AlphaFoldDB" id="A0AB37GSE6"/>
<evidence type="ECO:0000313" key="3">
    <source>
        <dbReference type="Proteomes" id="UP000595038"/>
    </source>
</evidence>